<evidence type="ECO:0000256" key="5">
    <source>
        <dbReference type="ARBA" id="ARBA00023237"/>
    </source>
</evidence>
<dbReference type="GeneID" id="99804535"/>
<gene>
    <name evidence="7" type="ORF">VCR5J5_1090008</name>
</gene>
<proteinExistence type="predicted"/>
<dbReference type="RefSeq" id="WP_407829960.1">
    <property type="nucleotide sequence ID" value="NZ_CAWMAA010000027.1"/>
</dbReference>
<evidence type="ECO:0000256" key="4">
    <source>
        <dbReference type="ARBA" id="ARBA00023139"/>
    </source>
</evidence>
<dbReference type="GO" id="GO:0009279">
    <property type="term" value="C:cell outer membrane"/>
    <property type="evidence" value="ECO:0007669"/>
    <property type="project" value="UniProtKB-SubCell"/>
</dbReference>
<dbReference type="InterPro" id="IPR032831">
    <property type="entry name" value="LptM_cons"/>
</dbReference>
<dbReference type="AlphaFoldDB" id="A0A822MTH9"/>
<organism evidence="7 8">
    <name type="scientific">Vibrio crassostreae</name>
    <dbReference type="NCBI Taxonomy" id="246167"/>
    <lineage>
        <taxon>Bacteria</taxon>
        <taxon>Pseudomonadati</taxon>
        <taxon>Pseudomonadota</taxon>
        <taxon>Gammaproteobacteria</taxon>
        <taxon>Vibrionales</taxon>
        <taxon>Vibrionaceae</taxon>
        <taxon>Vibrio</taxon>
    </lineage>
</organism>
<keyword evidence="3" id="KW-0472">Membrane</keyword>
<comment type="caution">
    <text evidence="7">The sequence shown here is derived from an EMBL/GenBank/DDBJ whole genome shotgun (WGS) entry which is preliminary data.</text>
</comment>
<protein>
    <submittedName>
        <fullName evidence="7">Uncharacterized protein</fullName>
    </submittedName>
</protein>
<evidence type="ECO:0000313" key="8">
    <source>
        <dbReference type="Proteomes" id="UP000049495"/>
    </source>
</evidence>
<evidence type="ECO:0000256" key="6">
    <source>
        <dbReference type="ARBA" id="ARBA00023288"/>
    </source>
</evidence>
<dbReference type="NCBIfam" id="NF047847">
    <property type="entry name" value="SS_mature_LptM"/>
    <property type="match status" value="1"/>
</dbReference>
<evidence type="ECO:0000313" key="7">
    <source>
        <dbReference type="EMBL" id="CDS93926.1"/>
    </source>
</evidence>
<keyword evidence="2" id="KW-0732">Signal</keyword>
<accession>A0A822MTH9</accession>
<dbReference type="PROSITE" id="PS51257">
    <property type="entry name" value="PROKAR_LIPOPROTEIN"/>
    <property type="match status" value="1"/>
</dbReference>
<evidence type="ECO:0000256" key="3">
    <source>
        <dbReference type="ARBA" id="ARBA00023136"/>
    </source>
</evidence>
<sequence length="38" mass="4114">MKKLITALFMVSVIGLSGCGQTGPLYDPDEVQQTEQSQ</sequence>
<dbReference type="Proteomes" id="UP000049495">
    <property type="component" value="Unassembled WGS sequence"/>
</dbReference>
<comment type="subcellular location">
    <subcellularLocation>
        <location evidence="1">Cell outer membrane</location>
        <topology evidence="1">Lipid-anchor</topology>
    </subcellularLocation>
</comment>
<keyword evidence="6" id="KW-0449">Lipoprotein</keyword>
<keyword evidence="4" id="KW-0564">Palmitate</keyword>
<evidence type="ECO:0000256" key="1">
    <source>
        <dbReference type="ARBA" id="ARBA00004459"/>
    </source>
</evidence>
<keyword evidence="5" id="KW-0998">Cell outer membrane</keyword>
<evidence type="ECO:0000256" key="2">
    <source>
        <dbReference type="ARBA" id="ARBA00022729"/>
    </source>
</evidence>
<reference evidence="8" key="1">
    <citation type="submission" date="2014-06" db="EMBL/GenBank/DDBJ databases">
        <authorList>
            <person name="Le Roux Frederique"/>
        </authorList>
    </citation>
    <scope>NUCLEOTIDE SEQUENCE [LARGE SCALE GENOMIC DNA]</scope>
    <source>
        <strain evidence="8">J5-5</strain>
    </source>
</reference>
<name>A0A822MTH9_9VIBR</name>
<dbReference type="EMBL" id="CCJV01000012">
    <property type="protein sequence ID" value="CDS93926.1"/>
    <property type="molecule type" value="Genomic_DNA"/>
</dbReference>